<protein>
    <submittedName>
        <fullName evidence="2">Uncharacterized protein</fullName>
    </submittedName>
</protein>
<dbReference type="EMBL" id="HBIB01011026">
    <property type="protein sequence ID" value="CAE0244941.1"/>
    <property type="molecule type" value="Transcribed_RNA"/>
</dbReference>
<dbReference type="PANTHER" id="PTHR13318:SF247">
    <property type="entry name" value="GH16156P"/>
    <property type="match status" value="1"/>
</dbReference>
<feature type="compositionally biased region" description="Low complexity" evidence="1">
    <location>
        <begin position="16"/>
        <end position="27"/>
    </location>
</feature>
<dbReference type="AlphaFoldDB" id="A0A7S3G0Z6"/>
<accession>A0A7S3G0Z6</accession>
<dbReference type="GO" id="GO:0031146">
    <property type="term" value="P:SCF-dependent proteasomal ubiquitin-dependent protein catabolic process"/>
    <property type="evidence" value="ECO:0007669"/>
    <property type="project" value="TreeGrafter"/>
</dbReference>
<proteinExistence type="predicted"/>
<feature type="compositionally biased region" description="Basic and acidic residues" evidence="1">
    <location>
        <begin position="34"/>
        <end position="44"/>
    </location>
</feature>
<evidence type="ECO:0000256" key="1">
    <source>
        <dbReference type="SAM" id="MobiDB-lite"/>
    </source>
</evidence>
<sequence length="352" mass="38046">MEISTANEEGEGGEAGSASTGTAAGSAPNGEEGELTRAGKKRETAQSLARIQQRGEGGEGSPSKRGAIEVKTDLNFDTVPACIASELAPAINSCTQLERLSIRHCPGVSRDDLLGLAGLSSLRHVSIRGMVRVDDLALVHFLKRCGSNLESLDVGLCRQLTKASLLKIGEVCPCLKRVALSGLTNAVDDEVVASLSPLPLEVVHLRACKRVEGKGLEGLKKSTLRQLSLHSVENLTQATLFDFFSSPALGCISSVDLSWLRCVDDTFLLSLSDYLREMRLCLLWGCMTVSDEVMNEIRERADRRGYKCRVFGGNSGQRVDAASIEVDSSYSGEENMMQVGKRLEMEWSLLHT</sequence>
<dbReference type="Gene3D" id="3.80.10.10">
    <property type="entry name" value="Ribonuclease Inhibitor"/>
    <property type="match status" value="1"/>
</dbReference>
<feature type="region of interest" description="Disordered" evidence="1">
    <location>
        <begin position="1"/>
        <end position="66"/>
    </location>
</feature>
<dbReference type="PANTHER" id="PTHR13318">
    <property type="entry name" value="PARTNER OF PAIRED, ISOFORM B-RELATED"/>
    <property type="match status" value="1"/>
</dbReference>
<evidence type="ECO:0000313" key="2">
    <source>
        <dbReference type="EMBL" id="CAE0244941.1"/>
    </source>
</evidence>
<dbReference type="InterPro" id="IPR006553">
    <property type="entry name" value="Leu-rich_rpt_Cys-con_subtyp"/>
</dbReference>
<dbReference type="InterPro" id="IPR032675">
    <property type="entry name" value="LRR_dom_sf"/>
</dbReference>
<reference evidence="2" key="1">
    <citation type="submission" date="2021-01" db="EMBL/GenBank/DDBJ databases">
        <authorList>
            <person name="Corre E."/>
            <person name="Pelletier E."/>
            <person name="Niang G."/>
            <person name="Scheremetjew M."/>
            <person name="Finn R."/>
            <person name="Kale V."/>
            <person name="Holt S."/>
            <person name="Cochrane G."/>
            <person name="Meng A."/>
            <person name="Brown T."/>
            <person name="Cohen L."/>
        </authorList>
    </citation>
    <scope>NUCLEOTIDE SEQUENCE</scope>
    <source>
        <strain evidence="2">NIES-2562</strain>
    </source>
</reference>
<name>A0A7S3G0Z6_9EUKA</name>
<gene>
    <name evidence="2" type="ORF">PBIL07802_LOCUS7121</name>
</gene>
<dbReference type="GO" id="GO:0019005">
    <property type="term" value="C:SCF ubiquitin ligase complex"/>
    <property type="evidence" value="ECO:0007669"/>
    <property type="project" value="TreeGrafter"/>
</dbReference>
<organism evidence="2">
    <name type="scientific">Palpitomonas bilix</name>
    <dbReference type="NCBI Taxonomy" id="652834"/>
    <lineage>
        <taxon>Eukaryota</taxon>
        <taxon>Eukaryota incertae sedis</taxon>
    </lineage>
</organism>
<dbReference type="SMART" id="SM00367">
    <property type="entry name" value="LRR_CC"/>
    <property type="match status" value="5"/>
</dbReference>
<dbReference type="SUPFAM" id="SSF52047">
    <property type="entry name" value="RNI-like"/>
    <property type="match status" value="1"/>
</dbReference>